<evidence type="ECO:0000256" key="2">
    <source>
        <dbReference type="SAM" id="MobiDB-lite"/>
    </source>
</evidence>
<protein>
    <recommendedName>
        <fullName evidence="3">Factor of DNA methylation 1-5/IDN2 domain-containing protein</fullName>
    </recommendedName>
</protein>
<dbReference type="Pfam" id="PF03469">
    <property type="entry name" value="XH"/>
    <property type="match status" value="2"/>
</dbReference>
<dbReference type="InterPro" id="IPR005379">
    <property type="entry name" value="FDM1-5/IDN2_XH"/>
</dbReference>
<feature type="domain" description="Factor of DNA methylation 1-5/IDN2" evidence="3">
    <location>
        <begin position="547"/>
        <end position="677"/>
    </location>
</feature>
<proteinExistence type="predicted"/>
<keyword evidence="1" id="KW-0175">Coiled coil</keyword>
<feature type="compositionally biased region" description="Polar residues" evidence="2">
    <location>
        <begin position="245"/>
        <end position="255"/>
    </location>
</feature>
<sequence>MKPTKLSGAIINSLLRRVVEPLVGDDPDSMYFRIGGKVVKYGIWEAALVTGLSFKGSDVIRSRGCAGSELINKYFLGNKSIKLEELSRKFDSVEQSTDKAKLGLVEQIGKGKPNATGKSAIAGPGSFKSWYNLYGFPYAFQVWAFEIIPILRESFASRLQPKQFPLVLHYFCDSTRPESSAVENILTSKGEMSSKHMGSVLLMSVDLSESEDDDEDKAEEMEISMEMQSANENWEAAKDKDDGSETQAPQSCSNQDTQLLGEVFAQVKELTSKVSRMDKEMSKLKDDDNRNNQASIKMEVIDEDERLKGFVNDLGEEVYEAAITVLSEMNDYSLSGRYSIPEWRNFKNGGMEILKEVASFTLEQWRTLKKTFENDKEIKSLETKMKEMEYESKNLTYQNDELRKHYNKEINKMQQNHKNHLERINREHEDLKSEIESQRKEREVREMVLRIAAEKKKIEEDLLKKRTELEKDRARGKLELEFEVSSYKMKEVSEKPEKKERQHEYLEDLSQILIAKERKSNDELQEARKELTRELREMPSRAFIGVKRMGELEMKPFYEMCKGKYCSDEAYVKAVEICTSWEACLRDPHWHPFKIIEVGNNHQETINEDDEKLRGLRNEFGEEIYRAVTTAILEMNEWNASGRFVVSELWNFKEGRKASLKEVISHILKQLKTLKRKRT</sequence>
<evidence type="ECO:0000256" key="1">
    <source>
        <dbReference type="SAM" id="Coils"/>
    </source>
</evidence>
<dbReference type="PANTHER" id="PTHR21596:SF65">
    <property type="entry name" value="PROTEIN INVOLVED IN DE NOVO 2-RELATED"/>
    <property type="match status" value="1"/>
</dbReference>
<feature type="region of interest" description="Disordered" evidence="2">
    <location>
        <begin position="235"/>
        <end position="255"/>
    </location>
</feature>
<feature type="domain" description="Factor of DNA methylation 1-5/IDN2" evidence="3">
    <location>
        <begin position="296"/>
        <end position="370"/>
    </location>
</feature>
<dbReference type="InterPro" id="IPR045177">
    <property type="entry name" value="FDM1-5/IDN2"/>
</dbReference>
<dbReference type="EMBL" id="CM010723">
    <property type="protein sequence ID" value="RZC78363.1"/>
    <property type="molecule type" value="Genomic_DNA"/>
</dbReference>
<evidence type="ECO:0000259" key="3">
    <source>
        <dbReference type="Pfam" id="PF03469"/>
    </source>
</evidence>
<dbReference type="PANTHER" id="PTHR21596">
    <property type="entry name" value="RIBONUCLEASE P SUBUNIT P38"/>
    <property type="match status" value="1"/>
</dbReference>
<organism evidence="4 5">
    <name type="scientific">Papaver somniferum</name>
    <name type="common">Opium poppy</name>
    <dbReference type="NCBI Taxonomy" id="3469"/>
    <lineage>
        <taxon>Eukaryota</taxon>
        <taxon>Viridiplantae</taxon>
        <taxon>Streptophyta</taxon>
        <taxon>Embryophyta</taxon>
        <taxon>Tracheophyta</taxon>
        <taxon>Spermatophyta</taxon>
        <taxon>Magnoliopsida</taxon>
        <taxon>Ranunculales</taxon>
        <taxon>Papaveraceae</taxon>
        <taxon>Papaveroideae</taxon>
        <taxon>Papaver</taxon>
    </lineage>
</organism>
<name>A0A4Y7KYF4_PAPSO</name>
<accession>A0A4Y7KYF4</accession>
<dbReference type="AlphaFoldDB" id="A0A4Y7KYF4"/>
<dbReference type="GO" id="GO:0080188">
    <property type="term" value="P:gene silencing by siRNA-directed DNA methylation"/>
    <property type="evidence" value="ECO:0007669"/>
    <property type="project" value="InterPro"/>
</dbReference>
<feature type="coiled-coil region" evidence="1">
    <location>
        <begin position="514"/>
        <end position="541"/>
    </location>
</feature>
<gene>
    <name evidence="4" type="ORF">C5167_002607</name>
</gene>
<feature type="coiled-coil region" evidence="1">
    <location>
        <begin position="378"/>
        <end position="475"/>
    </location>
</feature>
<evidence type="ECO:0000313" key="5">
    <source>
        <dbReference type="Proteomes" id="UP000316621"/>
    </source>
</evidence>
<evidence type="ECO:0000313" key="4">
    <source>
        <dbReference type="EMBL" id="RZC78363.1"/>
    </source>
</evidence>
<dbReference type="Proteomes" id="UP000316621">
    <property type="component" value="Chromosome 9"/>
</dbReference>
<reference evidence="4 5" key="1">
    <citation type="journal article" date="2018" name="Science">
        <title>The opium poppy genome and morphinan production.</title>
        <authorList>
            <person name="Guo L."/>
            <person name="Winzer T."/>
            <person name="Yang X."/>
            <person name="Li Y."/>
            <person name="Ning Z."/>
            <person name="He Z."/>
            <person name="Teodor R."/>
            <person name="Lu Y."/>
            <person name="Bowser T.A."/>
            <person name="Graham I.A."/>
            <person name="Ye K."/>
        </authorList>
    </citation>
    <scope>NUCLEOTIDE SEQUENCE [LARGE SCALE GENOMIC DNA]</scope>
    <source>
        <strain evidence="5">cv. HN1</strain>
        <tissue evidence="4">Leaves</tissue>
    </source>
</reference>
<keyword evidence="5" id="KW-1185">Reference proteome</keyword>
<dbReference type="Gramene" id="RZC78363">
    <property type="protein sequence ID" value="RZC78363"/>
    <property type="gene ID" value="C5167_002607"/>
</dbReference>